<dbReference type="HOGENOM" id="CLU_1021826_0_0_11"/>
<evidence type="ECO:0000313" key="2">
    <source>
        <dbReference type="Proteomes" id="UP000006461"/>
    </source>
</evidence>
<dbReference type="AlphaFoldDB" id="I4EUR3"/>
<dbReference type="OMA" id="VEANCGP"/>
<reference evidence="1 2" key="1">
    <citation type="journal article" date="2012" name="J. Bacteriol.">
        <title>Genome Sequence of Radiation-Resistant Modestobacter marinus Strain BC501, a Representative Actinobacterium That Thrives on Calcareous Stone Surfaces.</title>
        <authorList>
            <person name="Normand P."/>
            <person name="Gury J."/>
            <person name="Pujic P."/>
            <person name="Chouaia B."/>
            <person name="Crotti E."/>
            <person name="Brusetti L."/>
            <person name="Daffonchio D."/>
            <person name="Vacherie B."/>
            <person name="Barbe V."/>
            <person name="Medigue C."/>
            <person name="Calteau A."/>
            <person name="Ghodhbane-Gtari F."/>
            <person name="Essoussi I."/>
            <person name="Nouioui I."/>
            <person name="Abbassi-Ghozzi I."/>
            <person name="Gtari M."/>
        </authorList>
    </citation>
    <scope>NUCLEOTIDE SEQUENCE [LARGE SCALE GENOMIC DNA]</scope>
    <source>
        <strain evidence="2">BC 501</strain>
    </source>
</reference>
<evidence type="ECO:0000313" key="1">
    <source>
        <dbReference type="EMBL" id="CCH87126.1"/>
    </source>
</evidence>
<dbReference type="SUPFAM" id="SSF52540">
    <property type="entry name" value="P-loop containing nucleoside triphosphate hydrolases"/>
    <property type="match status" value="1"/>
</dbReference>
<dbReference type="Gene3D" id="3.40.50.300">
    <property type="entry name" value="P-loop containing nucleotide triphosphate hydrolases"/>
    <property type="match status" value="1"/>
</dbReference>
<dbReference type="OrthoDB" id="5185273at2"/>
<name>I4EUR3_MODI5</name>
<dbReference type="InterPro" id="IPR027417">
    <property type="entry name" value="P-loop_NTPase"/>
</dbReference>
<dbReference type="eggNOG" id="ENOG5033HFW">
    <property type="taxonomic scope" value="Bacteria"/>
</dbReference>
<dbReference type="CDD" id="cd01983">
    <property type="entry name" value="SIMIBI"/>
    <property type="match status" value="1"/>
</dbReference>
<keyword evidence="2" id="KW-1185">Reference proteome</keyword>
<dbReference type="KEGG" id="mmar:MODMU_1685"/>
<dbReference type="STRING" id="477641.MODMU_1685"/>
<organism evidence="1 2">
    <name type="scientific">Modestobacter italicus (strain DSM 44449 / CECT 9708 / BC 501)</name>
    <dbReference type="NCBI Taxonomy" id="2732864"/>
    <lineage>
        <taxon>Bacteria</taxon>
        <taxon>Bacillati</taxon>
        <taxon>Actinomycetota</taxon>
        <taxon>Actinomycetes</taxon>
        <taxon>Geodermatophilales</taxon>
        <taxon>Geodermatophilaceae</taxon>
        <taxon>Modestobacter</taxon>
    </lineage>
</organism>
<dbReference type="EMBL" id="FO203431">
    <property type="protein sequence ID" value="CCH87126.1"/>
    <property type="molecule type" value="Genomic_DNA"/>
</dbReference>
<sequence length="284" mass="29535">MTVRAMRAAVVAIRAGLFDDVTDDVLAQEDQAFGAAVRRRAGQPDHSRVPWTRAGVGGRVILVVAGHAGAGASTVALALAEGLAENRRVQLVDYSEPARSGLAAAPTIELGTDGAGWRCGRRGRLDVIRLARGPADGALPPLPEADADTTVVVDPGWSTTSALLDSPRSLVDCSLVVVTRVTIPAIRQTEQVLAAVSGEAEVAAVGPARWPRLVEANCGPRLGEARSKGQVVPVPFCRRLQTTGLTGDRLPKPVAAAGRALAALVAPPAPPRHRRRAVRAGATR</sequence>
<protein>
    <submittedName>
        <fullName evidence="1">Uncharacterized protein</fullName>
    </submittedName>
</protein>
<proteinExistence type="predicted"/>
<accession>I4EUR3</accession>
<dbReference type="Proteomes" id="UP000006461">
    <property type="component" value="Chromosome"/>
</dbReference>
<gene>
    <name evidence="1" type="ordered locus">MODMU_1685</name>
</gene>